<keyword evidence="5" id="KW-0408">Iron</keyword>
<proteinExistence type="predicted"/>
<dbReference type="InterPro" id="IPR005805">
    <property type="entry name" value="Rieske_Fe-S_prot_C"/>
</dbReference>
<comment type="caution">
    <text evidence="12">The sequence shown here is derived from an EMBL/GenBank/DDBJ whole genome shotgun (WGS) entry which is preliminary data.</text>
</comment>
<dbReference type="SUPFAM" id="SSF50022">
    <property type="entry name" value="ISP domain"/>
    <property type="match status" value="1"/>
</dbReference>
<evidence type="ECO:0000256" key="6">
    <source>
        <dbReference type="ARBA" id="ARBA00023014"/>
    </source>
</evidence>
<comment type="cofactor">
    <cofactor evidence="9">
        <name>[2Fe-2S] cluster</name>
        <dbReference type="ChEBI" id="CHEBI:190135"/>
    </cofactor>
</comment>
<keyword evidence="13" id="KW-1185">Reference proteome</keyword>
<dbReference type="GO" id="GO:0046872">
    <property type="term" value="F:metal ion binding"/>
    <property type="evidence" value="ECO:0007669"/>
    <property type="project" value="UniProtKB-KW"/>
</dbReference>
<dbReference type="GO" id="GO:0016020">
    <property type="term" value="C:membrane"/>
    <property type="evidence" value="ECO:0007669"/>
    <property type="project" value="InterPro"/>
</dbReference>
<evidence type="ECO:0000256" key="5">
    <source>
        <dbReference type="ARBA" id="ARBA00023004"/>
    </source>
</evidence>
<dbReference type="PANTHER" id="PTHR10134">
    <property type="entry name" value="CYTOCHROME B-C1 COMPLEX SUBUNIT RIESKE, MITOCHONDRIAL"/>
    <property type="match status" value="1"/>
</dbReference>
<evidence type="ECO:0000256" key="7">
    <source>
        <dbReference type="ARBA" id="ARBA00023157"/>
    </source>
</evidence>
<dbReference type="GO" id="GO:0004497">
    <property type="term" value="F:monooxygenase activity"/>
    <property type="evidence" value="ECO:0007669"/>
    <property type="project" value="UniProtKB-ARBA"/>
</dbReference>
<feature type="domain" description="Rieske" evidence="11">
    <location>
        <begin position="39"/>
        <end position="131"/>
    </location>
</feature>
<evidence type="ECO:0000256" key="4">
    <source>
        <dbReference type="ARBA" id="ARBA00022723"/>
    </source>
</evidence>
<name>A0A917RKM6_9ACTN</name>
<dbReference type="Gene3D" id="2.102.10.10">
    <property type="entry name" value="Rieske [2Fe-2S] iron-sulphur domain"/>
    <property type="match status" value="1"/>
</dbReference>
<evidence type="ECO:0000313" key="13">
    <source>
        <dbReference type="Proteomes" id="UP000645217"/>
    </source>
</evidence>
<accession>A0A917RKM6</accession>
<reference evidence="12" key="1">
    <citation type="journal article" date="2014" name="Int. J. Syst. Evol. Microbiol.">
        <title>Complete genome sequence of Corynebacterium casei LMG S-19264T (=DSM 44701T), isolated from a smear-ripened cheese.</title>
        <authorList>
            <consortium name="US DOE Joint Genome Institute (JGI-PGF)"/>
            <person name="Walter F."/>
            <person name="Albersmeier A."/>
            <person name="Kalinowski J."/>
            <person name="Ruckert C."/>
        </authorList>
    </citation>
    <scope>NUCLEOTIDE SEQUENCE</scope>
    <source>
        <strain evidence="12">JCM 13064</strain>
    </source>
</reference>
<evidence type="ECO:0000259" key="11">
    <source>
        <dbReference type="PROSITE" id="PS51296"/>
    </source>
</evidence>
<keyword evidence="3" id="KW-0001">2Fe-2S</keyword>
<evidence type="ECO:0000256" key="9">
    <source>
        <dbReference type="ARBA" id="ARBA00034078"/>
    </source>
</evidence>
<sequence length="132" mass="13426">MIFRSLAGGFAAALGLVGVRPAWAAAGTATDAADETAAGPVLARTRNIPVRGGKIIKGRYVVTQPKKGVFRAFSAKCTHQGCAVASVSGGTINCPCHGSKFDIATGAVANGPARKPLPRKGITVSKGIIRLK</sequence>
<keyword evidence="7" id="KW-1015">Disulfide bond</keyword>
<dbReference type="InterPro" id="IPR017941">
    <property type="entry name" value="Rieske_2Fe-2S"/>
</dbReference>
<reference evidence="12" key="2">
    <citation type="submission" date="2020-09" db="EMBL/GenBank/DDBJ databases">
        <authorList>
            <person name="Sun Q."/>
            <person name="Ohkuma M."/>
        </authorList>
    </citation>
    <scope>NUCLEOTIDE SEQUENCE</scope>
    <source>
        <strain evidence="12">JCM 13064</strain>
    </source>
</reference>
<keyword evidence="6" id="KW-0411">Iron-sulfur</keyword>
<dbReference type="GO" id="GO:0051537">
    <property type="term" value="F:2 iron, 2 sulfur cluster binding"/>
    <property type="evidence" value="ECO:0007669"/>
    <property type="project" value="UniProtKB-KW"/>
</dbReference>
<dbReference type="GO" id="GO:0016705">
    <property type="term" value="F:oxidoreductase activity, acting on paired donors, with incorporation or reduction of molecular oxygen"/>
    <property type="evidence" value="ECO:0007669"/>
    <property type="project" value="UniProtKB-ARBA"/>
</dbReference>
<evidence type="ECO:0000256" key="3">
    <source>
        <dbReference type="ARBA" id="ARBA00022714"/>
    </source>
</evidence>
<keyword evidence="10" id="KW-0732">Signal</keyword>
<dbReference type="CDD" id="cd03467">
    <property type="entry name" value="Rieske"/>
    <property type="match status" value="1"/>
</dbReference>
<evidence type="ECO:0000313" key="12">
    <source>
        <dbReference type="EMBL" id="GGL12893.1"/>
    </source>
</evidence>
<feature type="chain" id="PRO_5037275102" description="Cytochrome bc1 complex Rieske iron-sulfur subunit" evidence="10">
    <location>
        <begin position="25"/>
        <end position="132"/>
    </location>
</feature>
<dbReference type="InterPro" id="IPR036922">
    <property type="entry name" value="Rieske_2Fe-2S_sf"/>
</dbReference>
<dbReference type="InterPro" id="IPR014349">
    <property type="entry name" value="Rieske_Fe-S_prot"/>
</dbReference>
<protein>
    <recommendedName>
        <fullName evidence="2">Cytochrome bc1 complex Rieske iron-sulfur subunit</fullName>
    </recommendedName>
    <alternativeName>
        <fullName evidence="8">Cytochrome bc1 reductase complex subunit QcrA</fullName>
    </alternativeName>
</protein>
<evidence type="ECO:0000256" key="1">
    <source>
        <dbReference type="ARBA" id="ARBA00002494"/>
    </source>
</evidence>
<keyword evidence="4" id="KW-0479">Metal-binding</keyword>
<organism evidence="12 13">
    <name type="scientific">Sphaerisporangium melleum</name>
    <dbReference type="NCBI Taxonomy" id="321316"/>
    <lineage>
        <taxon>Bacteria</taxon>
        <taxon>Bacillati</taxon>
        <taxon>Actinomycetota</taxon>
        <taxon>Actinomycetes</taxon>
        <taxon>Streptosporangiales</taxon>
        <taxon>Streptosporangiaceae</taxon>
        <taxon>Sphaerisporangium</taxon>
    </lineage>
</organism>
<dbReference type="FunFam" id="2.102.10.10:FF:000016">
    <property type="entry name" value="Nitrite reductase/ring-hydroxylating ferredoxin subunit"/>
    <property type="match status" value="1"/>
</dbReference>
<dbReference type="Pfam" id="PF00355">
    <property type="entry name" value="Rieske"/>
    <property type="match status" value="1"/>
</dbReference>
<evidence type="ECO:0000256" key="8">
    <source>
        <dbReference type="ARBA" id="ARBA00029586"/>
    </source>
</evidence>
<dbReference type="EMBL" id="BMNT01000045">
    <property type="protein sequence ID" value="GGL12893.1"/>
    <property type="molecule type" value="Genomic_DNA"/>
</dbReference>
<dbReference type="PRINTS" id="PR00162">
    <property type="entry name" value="RIESKE"/>
</dbReference>
<dbReference type="AlphaFoldDB" id="A0A917RKM6"/>
<dbReference type="Proteomes" id="UP000645217">
    <property type="component" value="Unassembled WGS sequence"/>
</dbReference>
<comment type="function">
    <text evidence="1">Iron-sulfur subunit of the cytochrome bc1 complex, an essential component of the respiratory electron transport chain required for ATP synthesis. The bc1 complex catalyzes the oxidation of menaquinol and the reduction of cytochrome c in the respiratory chain. The bc1 complex operates through a Q-cycle mechanism that couples electron transfer to generation of the proton gradient that drives ATP synthesis.</text>
</comment>
<evidence type="ECO:0000256" key="10">
    <source>
        <dbReference type="SAM" id="SignalP"/>
    </source>
</evidence>
<dbReference type="PROSITE" id="PS51296">
    <property type="entry name" value="RIESKE"/>
    <property type="match status" value="1"/>
</dbReference>
<feature type="signal peptide" evidence="10">
    <location>
        <begin position="1"/>
        <end position="24"/>
    </location>
</feature>
<evidence type="ECO:0000256" key="2">
    <source>
        <dbReference type="ARBA" id="ARBA00015816"/>
    </source>
</evidence>
<gene>
    <name evidence="12" type="ORF">GCM10007964_63680</name>
</gene>